<dbReference type="RefSeq" id="WP_346820894.1">
    <property type="nucleotide sequence ID" value="NZ_JBDKWZ010000004.1"/>
</dbReference>
<protein>
    <submittedName>
        <fullName evidence="1">Uncharacterized protein</fullName>
    </submittedName>
</protein>
<gene>
    <name evidence="1" type="ORF">AAG747_09335</name>
</gene>
<evidence type="ECO:0000313" key="1">
    <source>
        <dbReference type="EMBL" id="MEN7548113.1"/>
    </source>
</evidence>
<dbReference type="AlphaFoldDB" id="A0AAW9S6S2"/>
<evidence type="ECO:0000313" key="2">
    <source>
        <dbReference type="Proteomes" id="UP001403385"/>
    </source>
</evidence>
<name>A0AAW9S6S2_9BACT</name>
<organism evidence="1 2">
    <name type="scientific">Rapidithrix thailandica</name>
    <dbReference type="NCBI Taxonomy" id="413964"/>
    <lineage>
        <taxon>Bacteria</taxon>
        <taxon>Pseudomonadati</taxon>
        <taxon>Bacteroidota</taxon>
        <taxon>Cytophagia</taxon>
        <taxon>Cytophagales</taxon>
        <taxon>Flammeovirgaceae</taxon>
        <taxon>Rapidithrix</taxon>
    </lineage>
</organism>
<keyword evidence="2" id="KW-1185">Reference proteome</keyword>
<dbReference type="Proteomes" id="UP001403385">
    <property type="component" value="Unassembled WGS sequence"/>
</dbReference>
<comment type="caution">
    <text evidence="1">The sequence shown here is derived from an EMBL/GenBank/DDBJ whole genome shotgun (WGS) entry which is preliminary data.</text>
</comment>
<proteinExistence type="predicted"/>
<reference evidence="1 2" key="1">
    <citation type="submission" date="2024-04" db="EMBL/GenBank/DDBJ databases">
        <title>Novel genus in family Flammeovirgaceae.</title>
        <authorList>
            <person name="Nguyen T.H."/>
            <person name="Vuong T.Q."/>
            <person name="Le H."/>
            <person name="Kim S.-G."/>
        </authorList>
    </citation>
    <scope>NUCLEOTIDE SEQUENCE [LARGE SCALE GENOMIC DNA]</scope>
    <source>
        <strain evidence="1 2">JCM 23209</strain>
    </source>
</reference>
<sequence>MKEYIGLCFVCFNRSDYLPNSTPLTLKGKKSNVIHLQYKLAQNHDEATEHLEAELVRFRGK</sequence>
<accession>A0AAW9S6S2</accession>
<dbReference type="EMBL" id="JBDKWZ010000004">
    <property type="protein sequence ID" value="MEN7548113.1"/>
    <property type="molecule type" value="Genomic_DNA"/>
</dbReference>